<sequence>MGTWVYIRGWLEFNGQRSEAERIIREGNSEGWTFPEGGWLDAACYARAVRAIAVDDVLDQIRRISSLPATDEDNDRVCGLFFAFHEVDGQSEWQVRNGEVFISPAAPRYDYLWK</sequence>
<proteinExistence type="predicted"/>
<evidence type="ECO:0000313" key="2">
    <source>
        <dbReference type="Proteomes" id="UP000644610"/>
    </source>
</evidence>
<keyword evidence="2" id="KW-1185">Reference proteome</keyword>
<accession>A0A8J3XK19</accession>
<dbReference type="AlphaFoldDB" id="A0A8J3XK19"/>
<comment type="caution">
    <text evidence="1">The sequence shown here is derived from an EMBL/GenBank/DDBJ whole genome shotgun (WGS) entry which is preliminary data.</text>
</comment>
<dbReference type="EMBL" id="BOOQ01000002">
    <property type="protein sequence ID" value="GII44014.1"/>
    <property type="molecule type" value="Genomic_DNA"/>
</dbReference>
<gene>
    <name evidence="1" type="ORF">Psi02_04380</name>
</gene>
<dbReference type="Proteomes" id="UP000644610">
    <property type="component" value="Unassembled WGS sequence"/>
</dbReference>
<reference evidence="1" key="1">
    <citation type="submission" date="2021-01" db="EMBL/GenBank/DDBJ databases">
        <title>Whole genome shotgun sequence of Planotetraspora silvatica NBRC 100141.</title>
        <authorList>
            <person name="Komaki H."/>
            <person name="Tamura T."/>
        </authorList>
    </citation>
    <scope>NUCLEOTIDE SEQUENCE</scope>
    <source>
        <strain evidence="1">NBRC 100141</strain>
    </source>
</reference>
<protein>
    <submittedName>
        <fullName evidence="1">Uncharacterized protein</fullName>
    </submittedName>
</protein>
<dbReference type="RefSeq" id="WP_203971187.1">
    <property type="nucleotide sequence ID" value="NZ_BAAAKY010000005.1"/>
</dbReference>
<name>A0A8J3XK19_9ACTN</name>
<evidence type="ECO:0000313" key="1">
    <source>
        <dbReference type="EMBL" id="GII44014.1"/>
    </source>
</evidence>
<organism evidence="1 2">
    <name type="scientific">Planotetraspora silvatica</name>
    <dbReference type="NCBI Taxonomy" id="234614"/>
    <lineage>
        <taxon>Bacteria</taxon>
        <taxon>Bacillati</taxon>
        <taxon>Actinomycetota</taxon>
        <taxon>Actinomycetes</taxon>
        <taxon>Streptosporangiales</taxon>
        <taxon>Streptosporangiaceae</taxon>
        <taxon>Planotetraspora</taxon>
    </lineage>
</organism>